<evidence type="ECO:0000256" key="2">
    <source>
        <dbReference type="ARBA" id="ARBA00022692"/>
    </source>
</evidence>
<dbReference type="InterPro" id="IPR001054">
    <property type="entry name" value="A/G_cyclase"/>
</dbReference>
<dbReference type="GO" id="GO:0004383">
    <property type="term" value="F:guanylate cyclase activity"/>
    <property type="evidence" value="ECO:0007669"/>
    <property type="project" value="TreeGrafter"/>
</dbReference>
<dbReference type="Proteomes" id="UP001165780">
    <property type="component" value="Unplaced"/>
</dbReference>
<evidence type="ECO:0000313" key="10">
    <source>
        <dbReference type="RefSeq" id="XP_019303171.2"/>
    </source>
</evidence>
<evidence type="ECO:0000313" key="9">
    <source>
        <dbReference type="Proteomes" id="UP001165780"/>
    </source>
</evidence>
<evidence type="ECO:0000256" key="7">
    <source>
        <dbReference type="SAM" id="MobiDB-lite"/>
    </source>
</evidence>
<dbReference type="CDD" id="cd07302">
    <property type="entry name" value="CHD"/>
    <property type="match status" value="1"/>
</dbReference>
<gene>
    <name evidence="10" type="primary">LOC109265981</name>
</gene>
<dbReference type="KEGG" id="ppad:109265981"/>
<evidence type="ECO:0000256" key="3">
    <source>
        <dbReference type="ARBA" id="ARBA00022741"/>
    </source>
</evidence>
<keyword evidence="3" id="KW-0547">Nucleotide-binding</keyword>
<dbReference type="SUPFAM" id="SSF55073">
    <property type="entry name" value="Nucleotide cyclase"/>
    <property type="match status" value="1"/>
</dbReference>
<dbReference type="GO" id="GO:0000166">
    <property type="term" value="F:nucleotide binding"/>
    <property type="evidence" value="ECO:0007669"/>
    <property type="project" value="UniProtKB-KW"/>
</dbReference>
<name>A0A9V1FHV2_PANPR</name>
<dbReference type="PANTHER" id="PTHR11920">
    <property type="entry name" value="GUANYLYL CYCLASE"/>
    <property type="match status" value="1"/>
</dbReference>
<proteinExistence type="predicted"/>
<protein>
    <submittedName>
        <fullName evidence="10">Guanylate cyclase soluble subunit beta-2-like</fullName>
    </submittedName>
</protein>
<keyword evidence="5" id="KW-0472">Membrane</keyword>
<dbReference type="PANTHER" id="PTHR11920:SF335">
    <property type="entry name" value="GUANYLATE CYCLASE"/>
    <property type="match status" value="1"/>
</dbReference>
<evidence type="ECO:0000256" key="6">
    <source>
        <dbReference type="ARBA" id="ARBA00023239"/>
    </source>
</evidence>
<organism evidence="9 10">
    <name type="scientific">Panthera pardus</name>
    <name type="common">Leopard</name>
    <name type="synonym">Felis pardus</name>
    <dbReference type="NCBI Taxonomy" id="9691"/>
    <lineage>
        <taxon>Eukaryota</taxon>
        <taxon>Metazoa</taxon>
        <taxon>Chordata</taxon>
        <taxon>Craniata</taxon>
        <taxon>Vertebrata</taxon>
        <taxon>Euteleostomi</taxon>
        <taxon>Mammalia</taxon>
        <taxon>Eutheria</taxon>
        <taxon>Laurasiatheria</taxon>
        <taxon>Carnivora</taxon>
        <taxon>Feliformia</taxon>
        <taxon>Felidae</taxon>
        <taxon>Pantherinae</taxon>
        <taxon>Panthera</taxon>
    </lineage>
</organism>
<keyword evidence="2" id="KW-0812">Transmembrane</keyword>
<dbReference type="GO" id="GO:0035556">
    <property type="term" value="P:intracellular signal transduction"/>
    <property type="evidence" value="ECO:0007669"/>
    <property type="project" value="InterPro"/>
</dbReference>
<keyword evidence="9" id="KW-1185">Reference proteome</keyword>
<keyword evidence="6" id="KW-0456">Lyase</keyword>
<evidence type="ECO:0000259" key="8">
    <source>
        <dbReference type="PROSITE" id="PS50125"/>
    </source>
</evidence>
<evidence type="ECO:0000256" key="5">
    <source>
        <dbReference type="ARBA" id="ARBA00023136"/>
    </source>
</evidence>
<feature type="domain" description="Guanylate cyclase" evidence="8">
    <location>
        <begin position="1"/>
        <end position="18"/>
    </location>
</feature>
<feature type="compositionally biased region" description="Basic and acidic residues" evidence="7">
    <location>
        <begin position="73"/>
        <end position="94"/>
    </location>
</feature>
<dbReference type="InterPro" id="IPR050401">
    <property type="entry name" value="Cyclic_nucleotide_synthase"/>
</dbReference>
<dbReference type="GO" id="GO:0005886">
    <property type="term" value="C:plasma membrane"/>
    <property type="evidence" value="ECO:0007669"/>
    <property type="project" value="TreeGrafter"/>
</dbReference>
<dbReference type="RefSeq" id="XP_019303171.2">
    <property type="nucleotide sequence ID" value="XM_019447626.2"/>
</dbReference>
<dbReference type="GO" id="GO:0004016">
    <property type="term" value="F:adenylate cyclase activity"/>
    <property type="evidence" value="ECO:0007669"/>
    <property type="project" value="TreeGrafter"/>
</dbReference>
<accession>A0A9V1FHV2</accession>
<dbReference type="GO" id="GO:0007168">
    <property type="term" value="P:receptor guanylyl cyclase signaling pathway"/>
    <property type="evidence" value="ECO:0007669"/>
    <property type="project" value="TreeGrafter"/>
</dbReference>
<dbReference type="Gene3D" id="3.30.70.1230">
    <property type="entry name" value="Nucleotide cyclase"/>
    <property type="match status" value="1"/>
</dbReference>
<dbReference type="InterPro" id="IPR029787">
    <property type="entry name" value="Nucleotide_cyclase"/>
</dbReference>
<dbReference type="AlphaFoldDB" id="A0A9V1FHV2"/>
<feature type="region of interest" description="Disordered" evidence="7">
    <location>
        <begin position="73"/>
        <end position="155"/>
    </location>
</feature>
<evidence type="ECO:0000256" key="4">
    <source>
        <dbReference type="ARBA" id="ARBA00022989"/>
    </source>
</evidence>
<dbReference type="GeneID" id="109265981"/>
<dbReference type="PROSITE" id="PS50125">
    <property type="entry name" value="GUANYLATE_CYCLASE_2"/>
    <property type="match status" value="1"/>
</dbReference>
<evidence type="ECO:0000256" key="1">
    <source>
        <dbReference type="ARBA" id="ARBA00004370"/>
    </source>
</evidence>
<keyword evidence="4" id="KW-1133">Transmembrane helix</keyword>
<dbReference type="Pfam" id="PF00211">
    <property type="entry name" value="Guanylate_cyc"/>
    <property type="match status" value="1"/>
</dbReference>
<comment type="subcellular location">
    <subcellularLocation>
        <location evidence="1">Membrane</location>
    </subcellularLocation>
</comment>
<sequence length="172" mass="19120">MPRYCLFGDTVNTASRMESHGLPNKVHLSPTAYRALENEGFEIVERGEIEVKGKGKMTTYFLIRNLHASEDEIMGRPHSRLDRKEASTQGRQDRAAVAIMQYKDSRQLSLKSDTADASDEMTPEGSSEAGQDSVEAADRQRSSDQTETPHFPNDVLPSGFCALGEWLPCSHC</sequence>
<reference evidence="10" key="1">
    <citation type="submission" date="2025-08" db="UniProtKB">
        <authorList>
            <consortium name="RefSeq"/>
        </authorList>
    </citation>
    <scope>IDENTIFICATION</scope>
    <source>
        <tissue evidence="10">Whole blood</tissue>
    </source>
</reference>
<dbReference type="GO" id="GO:0001653">
    <property type="term" value="F:peptide receptor activity"/>
    <property type="evidence" value="ECO:0007669"/>
    <property type="project" value="TreeGrafter"/>
</dbReference>